<feature type="domain" description="ABC transmembrane type-1" evidence="9">
    <location>
        <begin position="21"/>
        <end position="318"/>
    </location>
</feature>
<dbReference type="GO" id="GO:0005524">
    <property type="term" value="F:ATP binding"/>
    <property type="evidence" value="ECO:0007669"/>
    <property type="project" value="UniProtKB-KW"/>
</dbReference>
<dbReference type="Pfam" id="PF00664">
    <property type="entry name" value="ABC_membrane"/>
    <property type="match status" value="1"/>
</dbReference>
<dbReference type="CDD" id="cd18584">
    <property type="entry name" value="ABC_6TM_AarD_CydD"/>
    <property type="match status" value="1"/>
</dbReference>
<evidence type="ECO:0000256" key="5">
    <source>
        <dbReference type="ARBA" id="ARBA00022989"/>
    </source>
</evidence>
<dbReference type="PROSITE" id="PS50929">
    <property type="entry name" value="ABC_TM1F"/>
    <property type="match status" value="1"/>
</dbReference>
<dbReference type="GO" id="GO:0042883">
    <property type="term" value="P:cysteine transport"/>
    <property type="evidence" value="ECO:0007669"/>
    <property type="project" value="InterPro"/>
</dbReference>
<reference evidence="10 11" key="1">
    <citation type="submission" date="2020-08" db="EMBL/GenBank/DDBJ databases">
        <title>Sequencing the genomes of 1000 actinobacteria strains.</title>
        <authorList>
            <person name="Klenk H.-P."/>
        </authorList>
    </citation>
    <scope>NUCLEOTIDE SEQUENCE [LARGE SCALE GENOMIC DNA]</scope>
    <source>
        <strain evidence="10 11">DSM 43582</strain>
    </source>
</reference>
<name>A0A7W9UHI1_9NOCA</name>
<dbReference type="InterPro" id="IPR014216">
    <property type="entry name" value="ABC_transptr_CydD"/>
</dbReference>
<gene>
    <name evidence="10" type="ORF">BJY24_002009</name>
</gene>
<evidence type="ECO:0000256" key="3">
    <source>
        <dbReference type="ARBA" id="ARBA00022741"/>
    </source>
</evidence>
<protein>
    <submittedName>
        <fullName evidence="10">ATP-binding cassette subfamily C protein CydD</fullName>
    </submittedName>
</protein>
<dbReference type="InterPro" id="IPR003439">
    <property type="entry name" value="ABC_transporter-like_ATP-bd"/>
</dbReference>
<keyword evidence="6 7" id="KW-0472">Membrane</keyword>
<proteinExistence type="predicted"/>
<dbReference type="SUPFAM" id="SSF90123">
    <property type="entry name" value="ABC transporter transmembrane region"/>
    <property type="match status" value="1"/>
</dbReference>
<evidence type="ECO:0000256" key="6">
    <source>
        <dbReference type="ARBA" id="ARBA00023136"/>
    </source>
</evidence>
<dbReference type="EMBL" id="JACHIT010000001">
    <property type="protein sequence ID" value="MBB5913142.1"/>
    <property type="molecule type" value="Genomic_DNA"/>
</dbReference>
<dbReference type="SMART" id="SM00382">
    <property type="entry name" value="AAA"/>
    <property type="match status" value="1"/>
</dbReference>
<dbReference type="Gene3D" id="3.40.50.300">
    <property type="entry name" value="P-loop containing nucleotide triphosphate hydrolases"/>
    <property type="match status" value="1"/>
</dbReference>
<comment type="subcellular location">
    <subcellularLocation>
        <location evidence="1">Cell membrane</location>
        <topology evidence="1">Multi-pass membrane protein</topology>
    </subcellularLocation>
</comment>
<dbReference type="Gene3D" id="1.20.1560.10">
    <property type="entry name" value="ABC transporter type 1, transmembrane domain"/>
    <property type="match status" value="1"/>
</dbReference>
<dbReference type="NCBIfam" id="TIGR02857">
    <property type="entry name" value="CydD"/>
    <property type="match status" value="1"/>
</dbReference>
<evidence type="ECO:0000313" key="11">
    <source>
        <dbReference type="Proteomes" id="UP000540412"/>
    </source>
</evidence>
<keyword evidence="2 7" id="KW-0812">Transmembrane</keyword>
<feature type="transmembrane region" description="Helical" evidence="7">
    <location>
        <begin position="284"/>
        <end position="304"/>
    </location>
</feature>
<dbReference type="PANTHER" id="PTHR24221">
    <property type="entry name" value="ATP-BINDING CASSETTE SUB-FAMILY B"/>
    <property type="match status" value="1"/>
</dbReference>
<dbReference type="InterPro" id="IPR036640">
    <property type="entry name" value="ABC1_TM_sf"/>
</dbReference>
<keyword evidence="11" id="KW-1185">Reference proteome</keyword>
<keyword evidence="3" id="KW-0547">Nucleotide-binding</keyword>
<dbReference type="InterPro" id="IPR039421">
    <property type="entry name" value="Type_1_exporter"/>
</dbReference>
<dbReference type="InterPro" id="IPR011527">
    <property type="entry name" value="ABC1_TM_dom"/>
</dbReference>
<organism evidence="10 11">
    <name type="scientific">Nocardia transvalensis</name>
    <dbReference type="NCBI Taxonomy" id="37333"/>
    <lineage>
        <taxon>Bacteria</taxon>
        <taxon>Bacillati</taxon>
        <taxon>Actinomycetota</taxon>
        <taxon>Actinomycetes</taxon>
        <taxon>Mycobacteriales</taxon>
        <taxon>Nocardiaceae</taxon>
        <taxon>Nocardia</taxon>
    </lineage>
</organism>
<dbReference type="AlphaFoldDB" id="A0A7W9UHI1"/>
<feature type="transmembrane region" description="Helical" evidence="7">
    <location>
        <begin position="255"/>
        <end position="278"/>
    </location>
</feature>
<dbReference type="GO" id="GO:0016887">
    <property type="term" value="F:ATP hydrolysis activity"/>
    <property type="evidence" value="ECO:0007669"/>
    <property type="project" value="InterPro"/>
</dbReference>
<dbReference type="CDD" id="cd03228">
    <property type="entry name" value="ABCC_MRP_Like"/>
    <property type="match status" value="1"/>
</dbReference>
<dbReference type="GO" id="GO:0005886">
    <property type="term" value="C:plasma membrane"/>
    <property type="evidence" value="ECO:0007669"/>
    <property type="project" value="UniProtKB-SubCell"/>
</dbReference>
<comment type="caution">
    <text evidence="10">The sequence shown here is derived from an EMBL/GenBank/DDBJ whole genome shotgun (WGS) entry which is preliminary data.</text>
</comment>
<dbReference type="PROSITE" id="PS50893">
    <property type="entry name" value="ABC_TRANSPORTER_2"/>
    <property type="match status" value="1"/>
</dbReference>
<feature type="transmembrane region" description="Helical" evidence="7">
    <location>
        <begin position="20"/>
        <end position="45"/>
    </location>
</feature>
<evidence type="ECO:0000256" key="1">
    <source>
        <dbReference type="ARBA" id="ARBA00004651"/>
    </source>
</evidence>
<evidence type="ECO:0000256" key="2">
    <source>
        <dbReference type="ARBA" id="ARBA00022692"/>
    </source>
</evidence>
<feature type="transmembrane region" description="Helical" evidence="7">
    <location>
        <begin position="57"/>
        <end position="77"/>
    </location>
</feature>
<dbReference type="GO" id="GO:0140359">
    <property type="term" value="F:ABC-type transporter activity"/>
    <property type="evidence" value="ECO:0007669"/>
    <property type="project" value="InterPro"/>
</dbReference>
<dbReference type="RefSeq" id="WP_083905121.1">
    <property type="nucleotide sequence ID" value="NZ_JACHIT010000001.1"/>
</dbReference>
<dbReference type="InterPro" id="IPR027417">
    <property type="entry name" value="P-loop_NTPase"/>
</dbReference>
<feature type="transmembrane region" description="Helical" evidence="7">
    <location>
        <begin position="137"/>
        <end position="157"/>
    </location>
</feature>
<evidence type="ECO:0000313" key="10">
    <source>
        <dbReference type="EMBL" id="MBB5913142.1"/>
    </source>
</evidence>
<dbReference type="InterPro" id="IPR003593">
    <property type="entry name" value="AAA+_ATPase"/>
</dbReference>
<dbReference type="SUPFAM" id="SSF52540">
    <property type="entry name" value="P-loop containing nucleoside triphosphate hydrolases"/>
    <property type="match status" value="1"/>
</dbReference>
<sequence>MARPVDPRLWRYARSARPYLVAGVGLSLATTVCIVVAALALARVLAGVITDPGRRTLGSWTAELAVFALAVGCRGVATWWQARLAHRAGARVVTELEQSVLAAGADLPPRELDSRRTELAVVVGSGLSGLRAYLTGYLPALLLAVLVPPIVLAVIAFHDLTAGAIILVTLPLIPVFMILIGLMTQGRAEATLAATTRLSDQLLDLFAGMPTLRALGRESAGGAPASGQGAHRTQRDRVRALGESLHTRTMAALRVAFLSSMVLELLATLCVALVAVSIGMRLVFGHMGLYAGLVGLILAPEVYLPLRAVGERFHAAQDGMAAAAKAFAVLEPAAERRRPAAGRLEIGDVRGRIEIRDLAVRGRDGVAPDGLSAVLRPGAVTVLAGPNGCGKSTVLQAILGLITPDRGEVIVDGVAVPDLDPDRWWAQVAWLPQRPVLLPGTLRENLELFGARVEDGPSGPARVLTDLEAACAATGFDEVLDELPDRWDTVVGVGGVGLSLGQRQRLALTRVLAADRPVLLLDEPTAHLDATAESTVLAALRARAHAGATVILIAHRPTLLATADHIVHVDAGHEVARDHDAGAVPTDDYGDVVWADDMRGVLR</sequence>
<accession>A0A7W9UHI1</accession>
<evidence type="ECO:0000259" key="9">
    <source>
        <dbReference type="PROSITE" id="PS50929"/>
    </source>
</evidence>
<feature type="transmembrane region" description="Helical" evidence="7">
    <location>
        <begin position="163"/>
        <end position="182"/>
    </location>
</feature>
<evidence type="ECO:0000256" key="4">
    <source>
        <dbReference type="ARBA" id="ARBA00022840"/>
    </source>
</evidence>
<evidence type="ECO:0000256" key="7">
    <source>
        <dbReference type="SAM" id="Phobius"/>
    </source>
</evidence>
<keyword evidence="5 7" id="KW-1133">Transmembrane helix</keyword>
<dbReference type="PANTHER" id="PTHR24221:SF590">
    <property type="entry name" value="COMPONENT LINKED WITH THE ASSEMBLY OF CYTOCHROME' TRANSPORT TRANSMEMBRANE ATP-BINDING PROTEIN ABC TRANSPORTER CYDD-RELATED"/>
    <property type="match status" value="1"/>
</dbReference>
<dbReference type="Proteomes" id="UP000540412">
    <property type="component" value="Unassembled WGS sequence"/>
</dbReference>
<feature type="domain" description="ABC transporter" evidence="8">
    <location>
        <begin position="353"/>
        <end position="596"/>
    </location>
</feature>
<keyword evidence="4 10" id="KW-0067">ATP-binding</keyword>
<evidence type="ECO:0000259" key="8">
    <source>
        <dbReference type="PROSITE" id="PS50893"/>
    </source>
</evidence>
<dbReference type="Pfam" id="PF00005">
    <property type="entry name" value="ABC_tran"/>
    <property type="match status" value="1"/>
</dbReference>